<reference evidence="1 2" key="1">
    <citation type="submission" date="2017-02" db="EMBL/GenBank/DDBJ databases">
        <authorList>
            <person name="Peterson S.W."/>
        </authorList>
    </citation>
    <scope>NUCLEOTIDE SEQUENCE [LARGE SCALE GENOMIC DNA]</scope>
    <source>
        <strain evidence="1 2">M1</strain>
    </source>
</reference>
<dbReference type="Pfam" id="PF25753">
    <property type="entry name" value="SF0329"/>
    <property type="match status" value="1"/>
</dbReference>
<dbReference type="OrthoDB" id="9815878at2"/>
<dbReference type="Proteomes" id="UP000190285">
    <property type="component" value="Unassembled WGS sequence"/>
</dbReference>
<evidence type="ECO:0000313" key="1">
    <source>
        <dbReference type="EMBL" id="SKC84591.1"/>
    </source>
</evidence>
<dbReference type="RefSeq" id="WP_079494323.1">
    <property type="nucleotide sequence ID" value="NZ_FUZT01000011.1"/>
</dbReference>
<gene>
    <name evidence="1" type="ORF">SAMN02194393_04176</name>
</gene>
<dbReference type="EMBL" id="FUZT01000011">
    <property type="protein sequence ID" value="SKC84591.1"/>
    <property type="molecule type" value="Genomic_DNA"/>
</dbReference>
<dbReference type="InterPro" id="IPR057955">
    <property type="entry name" value="SF0329-like"/>
</dbReference>
<organism evidence="1 2">
    <name type="scientific">Maledivibacter halophilus</name>
    <dbReference type="NCBI Taxonomy" id="36842"/>
    <lineage>
        <taxon>Bacteria</taxon>
        <taxon>Bacillati</taxon>
        <taxon>Bacillota</taxon>
        <taxon>Clostridia</taxon>
        <taxon>Peptostreptococcales</taxon>
        <taxon>Caminicellaceae</taxon>
        <taxon>Maledivibacter</taxon>
    </lineage>
</organism>
<keyword evidence="2" id="KW-1185">Reference proteome</keyword>
<accession>A0A1T5M8M1</accession>
<name>A0A1T5M8M1_9FIRM</name>
<protein>
    <submittedName>
        <fullName evidence="1">Uncharacterized protein</fullName>
    </submittedName>
</protein>
<dbReference type="AlphaFoldDB" id="A0A1T5M8M1"/>
<evidence type="ECO:0000313" key="2">
    <source>
        <dbReference type="Proteomes" id="UP000190285"/>
    </source>
</evidence>
<proteinExistence type="predicted"/>
<sequence>MIEESYGENIKIFKTCICIINVLMEVPMGLKKRLEQDLLCEKLRCRVKYFITKYRKTHDEEKIIKRLVAPLK</sequence>